<gene>
    <name evidence="1" type="ORF">CR513_32292</name>
</gene>
<sequence length="203" mass="22351">MDRKNKLIGNTTRIAKKVGRSQREMDRGTPSSVVVISYHTLLYHPRNSLLIEVLYRGDDPKRRRNASEFGPTTGGMQGSPYKGICGQGMKRGLHSVVLTPKLGLEKNLQEHQCQQAHPKLGRTLYNHEGSGKMGIQASALRWTEDPSHMERNKFVLLLQLVACSTCYLFIEAQAQSPAEASSIASEVAISCPSRTTIEVGSAS</sequence>
<dbReference type="AlphaFoldDB" id="A0A371G786"/>
<feature type="non-terminal residue" evidence="1">
    <location>
        <position position="1"/>
    </location>
</feature>
<evidence type="ECO:0000313" key="2">
    <source>
        <dbReference type="Proteomes" id="UP000257109"/>
    </source>
</evidence>
<proteinExistence type="predicted"/>
<dbReference type="Proteomes" id="UP000257109">
    <property type="component" value="Unassembled WGS sequence"/>
</dbReference>
<comment type="caution">
    <text evidence="1">The sequence shown here is derived from an EMBL/GenBank/DDBJ whole genome shotgun (WGS) entry which is preliminary data.</text>
</comment>
<evidence type="ECO:0000313" key="1">
    <source>
        <dbReference type="EMBL" id="RDX86381.1"/>
    </source>
</evidence>
<name>A0A371G786_MUCPR</name>
<reference evidence="1" key="1">
    <citation type="submission" date="2018-05" db="EMBL/GenBank/DDBJ databases">
        <title>Draft genome of Mucuna pruriens seed.</title>
        <authorList>
            <person name="Nnadi N.E."/>
            <person name="Vos R."/>
            <person name="Hasami M.H."/>
            <person name="Devisetty U.K."/>
            <person name="Aguiy J.C."/>
        </authorList>
    </citation>
    <scope>NUCLEOTIDE SEQUENCE [LARGE SCALE GENOMIC DNA]</scope>
    <source>
        <strain evidence="1">JCA_2017</strain>
    </source>
</reference>
<protein>
    <submittedName>
        <fullName evidence="1">Uncharacterized protein</fullName>
    </submittedName>
</protein>
<dbReference type="EMBL" id="QJKJ01006535">
    <property type="protein sequence ID" value="RDX86381.1"/>
    <property type="molecule type" value="Genomic_DNA"/>
</dbReference>
<keyword evidence="2" id="KW-1185">Reference proteome</keyword>
<accession>A0A371G786</accession>
<organism evidence="1 2">
    <name type="scientific">Mucuna pruriens</name>
    <name type="common">Velvet bean</name>
    <name type="synonym">Dolichos pruriens</name>
    <dbReference type="NCBI Taxonomy" id="157652"/>
    <lineage>
        <taxon>Eukaryota</taxon>
        <taxon>Viridiplantae</taxon>
        <taxon>Streptophyta</taxon>
        <taxon>Embryophyta</taxon>
        <taxon>Tracheophyta</taxon>
        <taxon>Spermatophyta</taxon>
        <taxon>Magnoliopsida</taxon>
        <taxon>eudicotyledons</taxon>
        <taxon>Gunneridae</taxon>
        <taxon>Pentapetalae</taxon>
        <taxon>rosids</taxon>
        <taxon>fabids</taxon>
        <taxon>Fabales</taxon>
        <taxon>Fabaceae</taxon>
        <taxon>Papilionoideae</taxon>
        <taxon>50 kb inversion clade</taxon>
        <taxon>NPAAA clade</taxon>
        <taxon>indigoferoid/millettioid clade</taxon>
        <taxon>Phaseoleae</taxon>
        <taxon>Mucuna</taxon>
    </lineage>
</organism>